<comment type="caution">
    <text evidence="2">The sequence shown here is derived from an EMBL/GenBank/DDBJ whole genome shotgun (WGS) entry which is preliminary data.</text>
</comment>
<sequence length="169" mass="19960">METVEDKPWFFQVEPLEGESISHFLGRFRRDNYLTPGELGKLAGIGWVVGRWEKFYLNPFPTRQELEALASIVGVEIERLYQMLPSQGVVMQPKPIRLCAVCYAENPYHRIEWQFKERWRCDRHQLHLLTKCTNCKRPFPIPALWVQGECSHCLLPFARMAKRQKSRRA</sequence>
<dbReference type="RefSeq" id="WP_190421162.1">
    <property type="nucleotide sequence ID" value="NZ_JAMPKK010000077.1"/>
</dbReference>
<proteinExistence type="predicted"/>
<dbReference type="InterPro" id="IPR009492">
    <property type="entry name" value="TniQ"/>
</dbReference>
<dbReference type="Pfam" id="PF06527">
    <property type="entry name" value="TniQ"/>
    <property type="match status" value="1"/>
</dbReference>
<organism evidence="2 3">
    <name type="scientific">Funiculus sociatus GB2-A5</name>
    <dbReference type="NCBI Taxonomy" id="2933946"/>
    <lineage>
        <taxon>Bacteria</taxon>
        <taxon>Bacillati</taxon>
        <taxon>Cyanobacteriota</taxon>
        <taxon>Cyanophyceae</taxon>
        <taxon>Coleofasciculales</taxon>
        <taxon>Coleofasciculaceae</taxon>
        <taxon>Funiculus</taxon>
    </lineage>
</organism>
<evidence type="ECO:0000259" key="1">
    <source>
        <dbReference type="Pfam" id="PF06527"/>
    </source>
</evidence>
<feature type="domain" description="TniQ" evidence="1">
    <location>
        <begin position="11"/>
        <end position="128"/>
    </location>
</feature>
<reference evidence="2 3" key="1">
    <citation type="submission" date="2022-04" db="EMBL/GenBank/DDBJ databases">
        <title>Positive selection, recombination, and allopatry shape intraspecific diversity of widespread and dominant cyanobacteria.</title>
        <authorList>
            <person name="Wei J."/>
            <person name="Shu W."/>
            <person name="Hu C."/>
        </authorList>
    </citation>
    <scope>NUCLEOTIDE SEQUENCE [LARGE SCALE GENOMIC DNA]</scope>
    <source>
        <strain evidence="2 3">GB2-A5</strain>
    </source>
</reference>
<dbReference type="EMBL" id="JAMPKK010000077">
    <property type="protein sequence ID" value="MEP0867576.1"/>
    <property type="molecule type" value="Genomic_DNA"/>
</dbReference>
<accession>A0ABV0JY34</accession>
<protein>
    <submittedName>
        <fullName evidence="2">TniQ family protein</fullName>
    </submittedName>
</protein>
<keyword evidence="3" id="KW-1185">Reference proteome</keyword>
<name>A0ABV0JY34_9CYAN</name>
<gene>
    <name evidence="2" type="ORF">NDI37_24315</name>
</gene>
<dbReference type="Proteomes" id="UP001442494">
    <property type="component" value="Unassembled WGS sequence"/>
</dbReference>
<evidence type="ECO:0000313" key="2">
    <source>
        <dbReference type="EMBL" id="MEP0867576.1"/>
    </source>
</evidence>
<evidence type="ECO:0000313" key="3">
    <source>
        <dbReference type="Proteomes" id="UP001442494"/>
    </source>
</evidence>